<dbReference type="Gene3D" id="3.90.79.10">
    <property type="entry name" value="Nucleoside Triphosphate Pyrophosphohydrolase"/>
    <property type="match status" value="1"/>
</dbReference>
<feature type="domain" description="Nudix hydrolase" evidence="7">
    <location>
        <begin position="1"/>
        <end position="127"/>
    </location>
</feature>
<evidence type="ECO:0000313" key="8">
    <source>
        <dbReference type="EMBL" id="QYF49117.1"/>
    </source>
</evidence>
<dbReference type="InterPro" id="IPR003565">
    <property type="entry name" value="Tetra_PHTase"/>
</dbReference>
<dbReference type="Proteomes" id="UP000826014">
    <property type="component" value="Chromosome"/>
</dbReference>
<protein>
    <recommendedName>
        <fullName evidence="2">Bis(5'-nucleosyl)-tetraphosphatase [asymmetrical]</fullName>
    </recommendedName>
    <alternativeName>
        <fullName evidence="5">Diadenosine 5',5'''-P1,P4-tetraphosphate asymmetrical hydrolase</fullName>
    </alternativeName>
</protein>
<dbReference type="PRINTS" id="PR00502">
    <property type="entry name" value="NUDIXFAMILY"/>
</dbReference>
<dbReference type="PROSITE" id="PS51462">
    <property type="entry name" value="NUDIX"/>
    <property type="match status" value="1"/>
</dbReference>
<dbReference type="SUPFAM" id="SSF55811">
    <property type="entry name" value="Nudix"/>
    <property type="match status" value="1"/>
</dbReference>
<dbReference type="InterPro" id="IPR020476">
    <property type="entry name" value="Nudix_hydrolase"/>
</dbReference>
<dbReference type="InterPro" id="IPR015797">
    <property type="entry name" value="NUDIX_hydrolase-like_dom_sf"/>
</dbReference>
<dbReference type="PROSITE" id="PS00893">
    <property type="entry name" value="NUDIX_BOX"/>
    <property type="match status" value="1"/>
</dbReference>
<keyword evidence="4 6" id="KW-0378">Hydrolase</keyword>
<organism evidence="8 9">
    <name type="scientific">Candidatus Rhabdochlamydia oedothoracis</name>
    <dbReference type="NCBI Taxonomy" id="2720720"/>
    <lineage>
        <taxon>Bacteria</taxon>
        <taxon>Pseudomonadati</taxon>
        <taxon>Chlamydiota</taxon>
        <taxon>Chlamydiia</taxon>
        <taxon>Parachlamydiales</taxon>
        <taxon>Candidatus Rhabdochlamydiaceae</taxon>
        <taxon>Candidatus Rhabdochlamydia</taxon>
    </lineage>
</organism>
<evidence type="ECO:0000256" key="4">
    <source>
        <dbReference type="ARBA" id="ARBA00022801"/>
    </source>
</evidence>
<dbReference type="PANTHER" id="PTHR21340">
    <property type="entry name" value="DIADENOSINE 5,5-P1,P4-TETRAPHOSPHATE PYROPHOSPHOHYDROLASE MUTT"/>
    <property type="match status" value="1"/>
</dbReference>
<evidence type="ECO:0000256" key="5">
    <source>
        <dbReference type="ARBA" id="ARBA00032644"/>
    </source>
</evidence>
<name>A0ABX8V3P2_9BACT</name>
<evidence type="ECO:0000256" key="3">
    <source>
        <dbReference type="ARBA" id="ARBA00022741"/>
    </source>
</evidence>
<evidence type="ECO:0000313" key="9">
    <source>
        <dbReference type="Proteomes" id="UP000826014"/>
    </source>
</evidence>
<proteinExistence type="inferred from homology"/>
<dbReference type="InterPro" id="IPR000086">
    <property type="entry name" value="NUDIX_hydrolase_dom"/>
</dbReference>
<sequence>MITSYGIIPFRKLKGKWQVLLIQHLNGQHWGFPKGRAEKTETAQKTAIRELKEETGLRVRQLLSLKPFTESYSLQEKSKIVGYFPALVTGVLECQPNEIVQARWFDLDEAMKQISFPESQNVFKQARKYLDGYIT</sequence>
<dbReference type="InterPro" id="IPR051325">
    <property type="entry name" value="Nudix_hydrolase_domain"/>
</dbReference>
<comment type="similarity">
    <text evidence="1 6">Belongs to the Nudix hydrolase family.</text>
</comment>
<evidence type="ECO:0000256" key="6">
    <source>
        <dbReference type="RuleBase" id="RU003476"/>
    </source>
</evidence>
<evidence type="ECO:0000259" key="7">
    <source>
        <dbReference type="PROSITE" id="PS51462"/>
    </source>
</evidence>
<evidence type="ECO:0000256" key="2">
    <source>
        <dbReference type="ARBA" id="ARBA00018911"/>
    </source>
</evidence>
<dbReference type="CDD" id="cd03428">
    <property type="entry name" value="NUDIX_Ap4A_Nudt2"/>
    <property type="match status" value="1"/>
</dbReference>
<reference evidence="8 9" key="1">
    <citation type="journal article" date="2022" name="bioRxiv">
        <title>Ecology and evolution of chlamydial symbionts of arthropods.</title>
        <authorList>
            <person name="Halter T."/>
            <person name="Koestlbacher S."/>
            <person name="Collingro A."/>
            <person name="Sixt B.S."/>
            <person name="Toenshoff E.R."/>
            <person name="Hendrickx F."/>
            <person name="Kostanjsek R."/>
            <person name="Horn M."/>
        </authorList>
    </citation>
    <scope>NUCLEOTIDE SEQUENCE [LARGE SCALE GENOMIC DNA]</scope>
    <source>
        <strain evidence="8">W744xW776</strain>
    </source>
</reference>
<accession>A0ABX8V3P2</accession>
<dbReference type="Pfam" id="PF00293">
    <property type="entry name" value="NUDIX"/>
    <property type="match status" value="1"/>
</dbReference>
<dbReference type="EMBL" id="CP075587">
    <property type="protein sequence ID" value="QYF49117.1"/>
    <property type="molecule type" value="Genomic_DNA"/>
</dbReference>
<dbReference type="InterPro" id="IPR020084">
    <property type="entry name" value="NUDIX_hydrolase_CS"/>
</dbReference>
<gene>
    <name evidence="8" type="ORF">RHABOEDO_001389</name>
</gene>
<dbReference type="PANTHER" id="PTHR21340:SF0">
    <property type="entry name" value="BIS(5'-NUCLEOSYL)-TETRAPHOSPHATASE [ASYMMETRICAL]"/>
    <property type="match status" value="1"/>
</dbReference>
<dbReference type="RefSeq" id="WP_215216862.1">
    <property type="nucleotide sequence ID" value="NZ_CP075587.1"/>
</dbReference>
<evidence type="ECO:0000256" key="1">
    <source>
        <dbReference type="ARBA" id="ARBA00005582"/>
    </source>
</evidence>
<keyword evidence="3" id="KW-0547">Nucleotide-binding</keyword>
<keyword evidence="9" id="KW-1185">Reference proteome</keyword>